<dbReference type="EMBL" id="RQJO01000008">
    <property type="protein sequence ID" value="RRB04830.1"/>
    <property type="molecule type" value="Genomic_DNA"/>
</dbReference>
<comment type="caution">
    <text evidence="2">The sequence shown here is derived from an EMBL/GenBank/DDBJ whole genome shotgun (WGS) entry which is preliminary data.</text>
</comment>
<evidence type="ECO:0000313" key="3">
    <source>
        <dbReference type="Proteomes" id="UP000271925"/>
    </source>
</evidence>
<gene>
    <name evidence="2" type="ORF">EHT25_15320</name>
</gene>
<dbReference type="OrthoDB" id="928864at2"/>
<organism evidence="2 3">
    <name type="scientific">Larkinella rosea</name>
    <dbReference type="NCBI Taxonomy" id="2025312"/>
    <lineage>
        <taxon>Bacteria</taxon>
        <taxon>Pseudomonadati</taxon>
        <taxon>Bacteroidota</taxon>
        <taxon>Cytophagia</taxon>
        <taxon>Cytophagales</taxon>
        <taxon>Spirosomataceae</taxon>
        <taxon>Larkinella</taxon>
    </lineage>
</organism>
<dbReference type="Proteomes" id="UP000271925">
    <property type="component" value="Unassembled WGS sequence"/>
</dbReference>
<sequence length="367" mass="41174">MSDSTDSTGDFDQATTGRTTLRYLARAMHTDHPSDEPFVLNETERQAIYRIKGATMLVASALGMIGIWAFYLPHVFWEKWFTETHTALGDWPLISILFAVLVFYLILHTLILLHTGAVRLVELTCQFPRFHDAAYARHMNQLAENANQRGSFRLRITPRPLLPWTLSGFLLTVLLLILVNNGLLHLAIRFWGAGAVSSGTAVLISTLVAAGWICWATYCILKQAQIRVMAPLTIRQFTNELAEEFGREPAFRQLIPGILQQAAVSSKPDNYPQLLLLEAITARFSPDPLEHSAAGNAVLLQQLANCPDAVRHGLERVFIFSILIDGHLSSLERKRFLELQNARVLTVSETDVEAMRRNFVKGDGLWV</sequence>
<feature type="transmembrane region" description="Helical" evidence="1">
    <location>
        <begin position="161"/>
        <end position="179"/>
    </location>
</feature>
<keyword evidence="1" id="KW-0472">Membrane</keyword>
<feature type="transmembrane region" description="Helical" evidence="1">
    <location>
        <begin position="91"/>
        <end position="113"/>
    </location>
</feature>
<dbReference type="NCBIfam" id="NF047767">
    <property type="entry name" value="LBF_2804_fam"/>
    <property type="match status" value="1"/>
</dbReference>
<reference evidence="2 3" key="1">
    <citation type="submission" date="2018-11" db="EMBL/GenBank/DDBJ databases">
        <authorList>
            <person name="Zhou Z."/>
            <person name="Wang G."/>
        </authorList>
    </citation>
    <scope>NUCLEOTIDE SEQUENCE [LARGE SCALE GENOMIC DNA]</scope>
    <source>
        <strain evidence="2 3">KCTC52004</strain>
    </source>
</reference>
<proteinExistence type="predicted"/>
<evidence type="ECO:0000256" key="1">
    <source>
        <dbReference type="SAM" id="Phobius"/>
    </source>
</evidence>
<dbReference type="AlphaFoldDB" id="A0A3P1BUP8"/>
<evidence type="ECO:0000313" key="2">
    <source>
        <dbReference type="EMBL" id="RRB04830.1"/>
    </source>
</evidence>
<protein>
    <submittedName>
        <fullName evidence="2">Uncharacterized protein</fullName>
    </submittedName>
</protein>
<feature type="transmembrane region" description="Helical" evidence="1">
    <location>
        <begin position="199"/>
        <end position="221"/>
    </location>
</feature>
<accession>A0A3P1BUP8</accession>
<keyword evidence="1" id="KW-0812">Transmembrane</keyword>
<keyword evidence="1" id="KW-1133">Transmembrane helix</keyword>
<feature type="transmembrane region" description="Helical" evidence="1">
    <location>
        <begin position="54"/>
        <end position="71"/>
    </location>
</feature>
<keyword evidence="3" id="KW-1185">Reference proteome</keyword>
<name>A0A3P1BUP8_9BACT</name>
<dbReference type="RefSeq" id="WP_124875941.1">
    <property type="nucleotide sequence ID" value="NZ_RQJO01000008.1"/>
</dbReference>